<accession>A0A316DCH4</accession>
<dbReference type="InterPro" id="IPR001763">
    <property type="entry name" value="Rhodanese-like_dom"/>
</dbReference>
<dbReference type="PANTHER" id="PTHR43031">
    <property type="entry name" value="FAD-DEPENDENT OXIDOREDUCTASE"/>
    <property type="match status" value="1"/>
</dbReference>
<dbReference type="SUPFAM" id="SSF52821">
    <property type="entry name" value="Rhodanese/Cell cycle control phosphatase"/>
    <property type="match status" value="1"/>
</dbReference>
<feature type="domain" description="Rhodanese" evidence="1">
    <location>
        <begin position="41"/>
        <end position="126"/>
    </location>
</feature>
<evidence type="ECO:0000259" key="1">
    <source>
        <dbReference type="PROSITE" id="PS50206"/>
    </source>
</evidence>
<dbReference type="GO" id="GO:0016740">
    <property type="term" value="F:transferase activity"/>
    <property type="evidence" value="ECO:0007669"/>
    <property type="project" value="UniProtKB-KW"/>
</dbReference>
<dbReference type="PANTHER" id="PTHR43031:SF1">
    <property type="entry name" value="PYRIDINE NUCLEOTIDE-DISULPHIDE OXIDOREDUCTASE"/>
    <property type="match status" value="1"/>
</dbReference>
<dbReference type="Pfam" id="PF00581">
    <property type="entry name" value="Rhodanese"/>
    <property type="match status" value="1"/>
</dbReference>
<dbReference type="SMART" id="SM00450">
    <property type="entry name" value="RHOD"/>
    <property type="match status" value="1"/>
</dbReference>
<dbReference type="RefSeq" id="WP_109687448.1">
    <property type="nucleotide sequence ID" value="NZ_QGGL01000004.1"/>
</dbReference>
<evidence type="ECO:0000313" key="3">
    <source>
        <dbReference type="Proteomes" id="UP000245634"/>
    </source>
</evidence>
<proteinExistence type="predicted"/>
<protein>
    <submittedName>
        <fullName evidence="2">Rhodanese-related sulfurtransferase</fullName>
    </submittedName>
</protein>
<dbReference type="PROSITE" id="PS50206">
    <property type="entry name" value="RHODANESE_3"/>
    <property type="match status" value="1"/>
</dbReference>
<reference evidence="2 3" key="1">
    <citation type="submission" date="2018-05" db="EMBL/GenBank/DDBJ databases">
        <title>Genomic Encyclopedia of Type Strains, Phase IV (KMG-IV): sequencing the most valuable type-strain genomes for metagenomic binning, comparative biology and taxonomic classification.</title>
        <authorList>
            <person name="Goeker M."/>
        </authorList>
    </citation>
    <scope>NUCLEOTIDE SEQUENCE [LARGE SCALE GENOMIC DNA]</scope>
    <source>
        <strain evidence="2 3">DSM 18773</strain>
    </source>
</reference>
<gene>
    <name evidence="2" type="ORF">C7459_104192</name>
</gene>
<dbReference type="InterPro" id="IPR036873">
    <property type="entry name" value="Rhodanese-like_dom_sf"/>
</dbReference>
<dbReference type="EMBL" id="QGGL01000004">
    <property type="protein sequence ID" value="PWK14987.1"/>
    <property type="molecule type" value="Genomic_DNA"/>
</dbReference>
<keyword evidence="2" id="KW-0808">Transferase</keyword>
<name>A0A316DCH4_9BACL</name>
<dbReference type="AlphaFoldDB" id="A0A316DCH4"/>
<evidence type="ECO:0000313" key="2">
    <source>
        <dbReference type="EMBL" id="PWK14987.1"/>
    </source>
</evidence>
<comment type="caution">
    <text evidence="2">The sequence shown here is derived from an EMBL/GenBank/DDBJ whole genome shotgun (WGS) entry which is preliminary data.</text>
</comment>
<sequence>MNWIISLIFALFIGFVVSRLLPVRGLRNLTEPEIMTMLNNNQHDHEFIDVREGIEYRSGYIPGFKNIPLTQLSSRLHEIEKSRIVVLTCHRGMRSRQAARVLRKHGYPTLCHLETGVSGWRGLLVK</sequence>
<dbReference type="Proteomes" id="UP000245634">
    <property type="component" value="Unassembled WGS sequence"/>
</dbReference>
<dbReference type="InterPro" id="IPR050229">
    <property type="entry name" value="GlpE_sulfurtransferase"/>
</dbReference>
<dbReference type="OrthoDB" id="9800872at2"/>
<dbReference type="Gene3D" id="3.40.250.10">
    <property type="entry name" value="Rhodanese-like domain"/>
    <property type="match status" value="1"/>
</dbReference>
<organism evidence="2 3">
    <name type="scientific">Tumebacillus permanentifrigoris</name>
    <dbReference type="NCBI Taxonomy" id="378543"/>
    <lineage>
        <taxon>Bacteria</taxon>
        <taxon>Bacillati</taxon>
        <taxon>Bacillota</taxon>
        <taxon>Bacilli</taxon>
        <taxon>Bacillales</taxon>
        <taxon>Alicyclobacillaceae</taxon>
        <taxon>Tumebacillus</taxon>
    </lineage>
</organism>
<dbReference type="CDD" id="cd00158">
    <property type="entry name" value="RHOD"/>
    <property type="match status" value="1"/>
</dbReference>
<keyword evidence="3" id="KW-1185">Reference proteome</keyword>